<dbReference type="EMBL" id="JXZB01000002">
    <property type="protein sequence ID" value="KIQ65876.1"/>
    <property type="molecule type" value="Genomic_DNA"/>
</dbReference>
<dbReference type="PANTHER" id="PTHR32097">
    <property type="entry name" value="CAMP-BINDING PROTEIN 1-RELATED"/>
    <property type="match status" value="1"/>
</dbReference>
<accession>A0A0D0P2M1</accession>
<proteinExistence type="predicted"/>
<organism evidence="2 3">
    <name type="scientific">Kitasatospora griseola</name>
    <name type="common">Streptomyces griseolosporeus</name>
    <dbReference type="NCBI Taxonomy" id="2064"/>
    <lineage>
        <taxon>Bacteria</taxon>
        <taxon>Bacillati</taxon>
        <taxon>Actinomycetota</taxon>
        <taxon>Actinomycetes</taxon>
        <taxon>Kitasatosporales</taxon>
        <taxon>Streptomycetaceae</taxon>
        <taxon>Kitasatospora</taxon>
    </lineage>
</organism>
<feature type="domain" description="TerD" evidence="1">
    <location>
        <begin position="1"/>
        <end position="178"/>
    </location>
</feature>
<dbReference type="Pfam" id="PF02342">
    <property type="entry name" value="TerD"/>
    <property type="match status" value="1"/>
</dbReference>
<keyword evidence="3" id="KW-1185">Reference proteome</keyword>
<protein>
    <submittedName>
        <fullName evidence="2">Tellurium resistance protein terZ</fullName>
    </submittedName>
</protein>
<dbReference type="Gene3D" id="2.60.60.30">
    <property type="entry name" value="sav2460 like domains"/>
    <property type="match status" value="1"/>
</dbReference>
<dbReference type="RefSeq" id="WP_043912290.1">
    <property type="nucleotide sequence ID" value="NZ_BMRI01000010.1"/>
</dbReference>
<reference evidence="2 3" key="1">
    <citation type="submission" date="2015-02" db="EMBL/GenBank/DDBJ databases">
        <title>Draft genome sequence of Kitasatospora griseola MF730-N6, a bafilomycin, terpentecin and satosporin producer.</title>
        <authorList>
            <person name="Arens J.C."/>
            <person name="Haltli B."/>
            <person name="Kerr R.G."/>
        </authorList>
    </citation>
    <scope>NUCLEOTIDE SEQUENCE [LARGE SCALE GENOMIC DNA]</scope>
    <source>
        <strain evidence="2 3">MF730-N6</strain>
    </source>
</reference>
<name>A0A0D0P2M1_KITGR</name>
<dbReference type="PATRIC" id="fig|2064.6.peg.1924"/>
<dbReference type="PANTHER" id="PTHR32097:SF17">
    <property type="entry name" value="CAMP-BINDING PROTEIN 1-RELATED"/>
    <property type="match status" value="1"/>
</dbReference>
<evidence type="ECO:0000259" key="1">
    <source>
        <dbReference type="Pfam" id="PF02342"/>
    </source>
</evidence>
<dbReference type="AlphaFoldDB" id="A0A0D0P2M1"/>
<dbReference type="InterPro" id="IPR051324">
    <property type="entry name" value="Stress/Tellurium_Resist"/>
</dbReference>
<comment type="caution">
    <text evidence="2">The sequence shown here is derived from an EMBL/GenBank/DDBJ whole genome shotgun (WGS) entry which is preliminary data.</text>
</comment>
<gene>
    <name evidence="2" type="ORF">TR51_09060</name>
</gene>
<dbReference type="OrthoDB" id="56224at2"/>
<dbReference type="STRING" id="2064.TR51_09060"/>
<dbReference type="InterPro" id="IPR003325">
    <property type="entry name" value="TerD"/>
</dbReference>
<evidence type="ECO:0000313" key="3">
    <source>
        <dbReference type="Proteomes" id="UP000032066"/>
    </source>
</evidence>
<evidence type="ECO:0000313" key="2">
    <source>
        <dbReference type="EMBL" id="KIQ65876.1"/>
    </source>
</evidence>
<dbReference type="CDD" id="cd06974">
    <property type="entry name" value="TerD_like"/>
    <property type="match status" value="1"/>
</dbReference>
<sequence length="193" mass="20613">MSVSLAKGQSVSLAKSSGGTLSVVRMGLGWKSAPGKRGFFSRRPKEIDLDASALLYDGKAMSDVVFFSHLVSNDGSVQHTGDNLVGGVGAGEDDESILVDLTKVPRRVTQIVFTVSSYSGQNFLEVQNAHCRLVDETTGQELARYDLAGGGTHTGQIMAKVEREGTGWKMTAIGAPATGRTFRDMLPFVEPFL</sequence>
<dbReference type="Proteomes" id="UP000032066">
    <property type="component" value="Unassembled WGS sequence"/>
</dbReference>